<dbReference type="InterPro" id="IPR002528">
    <property type="entry name" value="MATE_fam"/>
</dbReference>
<evidence type="ECO:0000313" key="11">
    <source>
        <dbReference type="Proteomes" id="UP000262712"/>
    </source>
</evidence>
<reference evidence="9 10" key="1">
    <citation type="submission" date="2017-09" db="EMBL/GenBank/DDBJ databases">
        <title>Arcobacter canalis sp. nov., a new species isolated from a water canal contaminated with urban sewage.</title>
        <authorList>
            <person name="Perez-Cataluna A."/>
            <person name="Salas-Masso N."/>
            <person name="Figueras M.J."/>
        </authorList>
    </citation>
    <scope>NUCLEOTIDE SEQUENCE [LARGE SCALE GENOMIC DNA]</scope>
    <source>
        <strain evidence="9 10">F98-3</strain>
    </source>
</reference>
<evidence type="ECO:0000256" key="3">
    <source>
        <dbReference type="ARBA" id="ARBA00022475"/>
    </source>
</evidence>
<evidence type="ECO:0000256" key="4">
    <source>
        <dbReference type="ARBA" id="ARBA00022692"/>
    </source>
</evidence>
<sequence>MLTSKPLNVFFKYAIPAVFGLVAISSASIIDGYFVGNYVGPVALASLNMSYPIVTIIIGFAFMFAAGSSVICAKLIGEKNVKEANNIFTKAIIFIVLSSILIVSILLVNLDNIFTLFHAENKLKELTIEYLSILLYFLPIVMTAIVLDYFVRVDERPNLAFFALFFSSVLNIILDYYLIAIKGYGISAAAYATGISQCFIFIILIIYFLLGKSNFSFIAPYGGINTIMKAIKNGSSEFVNEASSGITIIIFNYVMLKNFGTYGVTAFTVIGYFIMASLVVNFAVADSMQPVISKNYGALNFKRIKKILKIAVTFLIFYGIILAFIILSYPNILIELFLEGENKKVIETLTLRFVFYIWPAFLFSGICILITSYFTALHRPMDSIIIAISRSLILPISLIMILPKLLGDIGIFITIPLSEFITFLIASFLFIRLKSDKSFVKLTHN</sequence>
<dbReference type="Proteomes" id="UP000221222">
    <property type="component" value="Unassembled WGS sequence"/>
</dbReference>
<keyword evidence="4 7" id="KW-0812">Transmembrane</keyword>
<feature type="transmembrane region" description="Helical" evidence="7">
    <location>
        <begin position="88"/>
        <end position="110"/>
    </location>
</feature>
<evidence type="ECO:0000313" key="10">
    <source>
        <dbReference type="Proteomes" id="UP000221222"/>
    </source>
</evidence>
<feature type="transmembrane region" description="Helical" evidence="7">
    <location>
        <begin position="130"/>
        <end position="151"/>
    </location>
</feature>
<evidence type="ECO:0000256" key="1">
    <source>
        <dbReference type="ARBA" id="ARBA00004651"/>
    </source>
</evidence>
<reference evidence="8 11" key="2">
    <citation type="submission" date="2018-08" db="EMBL/GenBank/DDBJ databases">
        <title>Complete genome of the Arcobacter molluscorum type strain LMG 25693.</title>
        <authorList>
            <person name="Miller W.G."/>
            <person name="Yee E."/>
            <person name="Bono J.L."/>
        </authorList>
    </citation>
    <scope>NUCLEOTIDE SEQUENCE [LARGE SCALE GENOMIC DNA]</scope>
    <source>
        <strain evidence="8 11">CECT 7696</strain>
    </source>
</reference>
<dbReference type="Pfam" id="PF01554">
    <property type="entry name" value="MatE"/>
    <property type="match status" value="2"/>
</dbReference>
<feature type="transmembrane region" description="Helical" evidence="7">
    <location>
        <begin position="384"/>
        <end position="403"/>
    </location>
</feature>
<dbReference type="InterPro" id="IPR051327">
    <property type="entry name" value="MATE_MepA_subfamily"/>
</dbReference>
<feature type="transmembrane region" description="Helical" evidence="7">
    <location>
        <begin position="262"/>
        <end position="284"/>
    </location>
</feature>
<evidence type="ECO:0000256" key="2">
    <source>
        <dbReference type="ARBA" id="ARBA00022448"/>
    </source>
</evidence>
<accession>A0A2G1DJ64</accession>
<keyword evidence="6 7" id="KW-0472">Membrane</keyword>
<evidence type="ECO:0000313" key="9">
    <source>
        <dbReference type="EMBL" id="PHO18511.1"/>
    </source>
</evidence>
<feature type="transmembrane region" description="Helical" evidence="7">
    <location>
        <begin position="185"/>
        <end position="210"/>
    </location>
</feature>
<dbReference type="KEGG" id="amol:AMOL_0695"/>
<evidence type="ECO:0000256" key="7">
    <source>
        <dbReference type="SAM" id="Phobius"/>
    </source>
</evidence>
<feature type="transmembrane region" description="Helical" evidence="7">
    <location>
        <begin position="50"/>
        <end position="76"/>
    </location>
</feature>
<evidence type="ECO:0000256" key="6">
    <source>
        <dbReference type="ARBA" id="ARBA00023136"/>
    </source>
</evidence>
<keyword evidence="3" id="KW-1003">Cell membrane</keyword>
<feature type="transmembrane region" description="Helical" evidence="7">
    <location>
        <begin position="353"/>
        <end position="377"/>
    </location>
</feature>
<evidence type="ECO:0000313" key="8">
    <source>
        <dbReference type="EMBL" id="AXX91693.1"/>
    </source>
</evidence>
<dbReference type="PANTHER" id="PTHR43823:SF3">
    <property type="entry name" value="MULTIDRUG EXPORT PROTEIN MEPA"/>
    <property type="match status" value="1"/>
</dbReference>
<feature type="transmembrane region" description="Helical" evidence="7">
    <location>
        <begin position="238"/>
        <end position="256"/>
    </location>
</feature>
<feature type="transmembrane region" description="Helical" evidence="7">
    <location>
        <begin position="310"/>
        <end position="333"/>
    </location>
</feature>
<dbReference type="PANTHER" id="PTHR43823">
    <property type="entry name" value="SPORULATION PROTEIN YKVU"/>
    <property type="match status" value="1"/>
</dbReference>
<dbReference type="GO" id="GO:0042910">
    <property type="term" value="F:xenobiotic transmembrane transporter activity"/>
    <property type="evidence" value="ECO:0007669"/>
    <property type="project" value="InterPro"/>
</dbReference>
<feature type="transmembrane region" description="Helical" evidence="7">
    <location>
        <begin position="9"/>
        <end position="30"/>
    </location>
</feature>
<comment type="subcellular location">
    <subcellularLocation>
        <location evidence="1">Cell membrane</location>
        <topology evidence="1">Multi-pass membrane protein</topology>
    </subcellularLocation>
</comment>
<dbReference type="Proteomes" id="UP000262712">
    <property type="component" value="Chromosome"/>
</dbReference>
<gene>
    <name evidence="8" type="ORF">AMOL_0695</name>
    <name evidence="9" type="ORF">CPU12_04325</name>
</gene>
<dbReference type="InterPro" id="IPR048279">
    <property type="entry name" value="MdtK-like"/>
</dbReference>
<organism evidence="9 10">
    <name type="scientific">Malaciobacter molluscorum LMG 25693</name>
    <dbReference type="NCBI Taxonomy" id="870501"/>
    <lineage>
        <taxon>Bacteria</taxon>
        <taxon>Pseudomonadati</taxon>
        <taxon>Campylobacterota</taxon>
        <taxon>Epsilonproteobacteria</taxon>
        <taxon>Campylobacterales</taxon>
        <taxon>Arcobacteraceae</taxon>
        <taxon>Malaciobacter</taxon>
    </lineage>
</organism>
<dbReference type="GO" id="GO:0005886">
    <property type="term" value="C:plasma membrane"/>
    <property type="evidence" value="ECO:0007669"/>
    <property type="project" value="UniProtKB-SubCell"/>
</dbReference>
<name>A0A2G1DJ64_9BACT</name>
<dbReference type="EMBL" id="CP032098">
    <property type="protein sequence ID" value="AXX91693.1"/>
    <property type="molecule type" value="Genomic_DNA"/>
</dbReference>
<feature type="transmembrane region" description="Helical" evidence="7">
    <location>
        <begin position="158"/>
        <end position="179"/>
    </location>
</feature>
<proteinExistence type="predicted"/>
<dbReference type="RefSeq" id="WP_099341862.1">
    <property type="nucleotide sequence ID" value="NZ_CP032098.1"/>
</dbReference>
<evidence type="ECO:0000256" key="5">
    <source>
        <dbReference type="ARBA" id="ARBA00022989"/>
    </source>
</evidence>
<keyword evidence="5 7" id="KW-1133">Transmembrane helix</keyword>
<dbReference type="PIRSF" id="PIRSF006603">
    <property type="entry name" value="DinF"/>
    <property type="match status" value="1"/>
</dbReference>
<keyword evidence="2" id="KW-0813">Transport</keyword>
<dbReference type="AlphaFoldDB" id="A0A2G1DJ64"/>
<feature type="transmembrane region" description="Helical" evidence="7">
    <location>
        <begin position="409"/>
        <end position="431"/>
    </location>
</feature>
<protein>
    <submittedName>
        <fullName evidence="8">MATE family efflux protein</fullName>
    </submittedName>
    <submittedName>
        <fullName evidence="9">MATE family efflux transporter</fullName>
    </submittedName>
</protein>
<keyword evidence="10" id="KW-1185">Reference proteome</keyword>
<dbReference type="GO" id="GO:0015297">
    <property type="term" value="F:antiporter activity"/>
    <property type="evidence" value="ECO:0007669"/>
    <property type="project" value="InterPro"/>
</dbReference>
<dbReference type="EMBL" id="NXFY01000005">
    <property type="protein sequence ID" value="PHO18511.1"/>
    <property type="molecule type" value="Genomic_DNA"/>
</dbReference>